<dbReference type="SMART" id="SM00530">
    <property type="entry name" value="HTH_XRE"/>
    <property type="match status" value="1"/>
</dbReference>
<evidence type="ECO:0000313" key="3">
    <source>
        <dbReference type="EMBL" id="MBP1991185.1"/>
    </source>
</evidence>
<dbReference type="Pfam" id="PF01381">
    <property type="entry name" value="HTH_3"/>
    <property type="match status" value="1"/>
</dbReference>
<feature type="domain" description="HTH cro/C1-type" evidence="2">
    <location>
        <begin position="13"/>
        <end position="67"/>
    </location>
</feature>
<organism evidence="3 4">
    <name type="scientific">Paenibacillus eucommiae</name>
    <dbReference type="NCBI Taxonomy" id="1355755"/>
    <lineage>
        <taxon>Bacteria</taxon>
        <taxon>Bacillati</taxon>
        <taxon>Bacillota</taxon>
        <taxon>Bacilli</taxon>
        <taxon>Bacillales</taxon>
        <taxon>Paenibacillaceae</taxon>
        <taxon>Paenibacillus</taxon>
    </lineage>
</organism>
<dbReference type="InterPro" id="IPR001387">
    <property type="entry name" value="Cro/C1-type_HTH"/>
</dbReference>
<dbReference type="InterPro" id="IPR050807">
    <property type="entry name" value="TransReg_Diox_bact_type"/>
</dbReference>
<keyword evidence="4" id="KW-1185">Reference proteome</keyword>
<keyword evidence="1" id="KW-0238">DNA-binding</keyword>
<dbReference type="Proteomes" id="UP001519287">
    <property type="component" value="Unassembled WGS sequence"/>
</dbReference>
<dbReference type="SUPFAM" id="SSF47413">
    <property type="entry name" value="lambda repressor-like DNA-binding domains"/>
    <property type="match status" value="1"/>
</dbReference>
<evidence type="ECO:0000313" key="4">
    <source>
        <dbReference type="Proteomes" id="UP001519287"/>
    </source>
</evidence>
<dbReference type="PROSITE" id="PS50943">
    <property type="entry name" value="HTH_CROC1"/>
    <property type="match status" value="1"/>
</dbReference>
<dbReference type="Gene3D" id="1.10.260.40">
    <property type="entry name" value="lambda repressor-like DNA-binding domains"/>
    <property type="match status" value="1"/>
</dbReference>
<name>A0ABS4IUC9_9BACL</name>
<accession>A0ABS4IUC9</accession>
<dbReference type="InterPro" id="IPR010982">
    <property type="entry name" value="Lambda_DNA-bd_dom_sf"/>
</dbReference>
<dbReference type="PANTHER" id="PTHR46797:SF24">
    <property type="entry name" value="DNA-BINDING PHAGE PROTEIN"/>
    <property type="match status" value="1"/>
</dbReference>
<protein>
    <submittedName>
        <fullName evidence="3">Transcriptional regulator with XRE-family HTH domain</fullName>
    </submittedName>
</protein>
<comment type="caution">
    <text evidence="3">The sequence shown here is derived from an EMBL/GenBank/DDBJ whole genome shotgun (WGS) entry which is preliminary data.</text>
</comment>
<evidence type="ECO:0000256" key="1">
    <source>
        <dbReference type="ARBA" id="ARBA00023125"/>
    </source>
</evidence>
<evidence type="ECO:0000259" key="2">
    <source>
        <dbReference type="PROSITE" id="PS50943"/>
    </source>
</evidence>
<gene>
    <name evidence="3" type="ORF">J2Z66_002792</name>
</gene>
<proteinExistence type="predicted"/>
<dbReference type="EMBL" id="JAGGLB010000008">
    <property type="protein sequence ID" value="MBP1991185.1"/>
    <property type="molecule type" value="Genomic_DNA"/>
</dbReference>
<dbReference type="PANTHER" id="PTHR46797">
    <property type="entry name" value="HTH-TYPE TRANSCRIPTIONAL REGULATOR"/>
    <property type="match status" value="1"/>
</dbReference>
<reference evidence="3 4" key="1">
    <citation type="submission" date="2021-03" db="EMBL/GenBank/DDBJ databases">
        <title>Genomic Encyclopedia of Type Strains, Phase IV (KMG-IV): sequencing the most valuable type-strain genomes for metagenomic binning, comparative biology and taxonomic classification.</title>
        <authorList>
            <person name="Goeker M."/>
        </authorList>
    </citation>
    <scope>NUCLEOTIDE SEQUENCE [LARGE SCALE GENOMIC DNA]</scope>
    <source>
        <strain evidence="3 4">DSM 26048</strain>
    </source>
</reference>
<dbReference type="RefSeq" id="WP_209971956.1">
    <property type="nucleotide sequence ID" value="NZ_JAGGLB010000008.1"/>
</dbReference>
<sequence length="114" mass="13386">MENQILKLVGHRIRDIRKQKGLTQEQLGELAGFHFSYIGGIERAEKNVSLLNLQKIANSLQVQTHELFLFEKNLRSSKGEKEILMNQINELLWPLDKKDIKKVKWFITEIIEEN</sequence>
<dbReference type="CDD" id="cd00093">
    <property type="entry name" value="HTH_XRE"/>
    <property type="match status" value="1"/>
</dbReference>